<dbReference type="HOGENOM" id="CLU_069688_2_1_2"/>
<dbReference type="NCBIfam" id="NF001542">
    <property type="entry name" value="PRK00373.1-1"/>
    <property type="match status" value="1"/>
</dbReference>
<dbReference type="GeneID" id="24807581"/>
<dbReference type="Proteomes" id="UP000033072">
    <property type="component" value="Chromosome"/>
</dbReference>
<evidence type="ECO:0000256" key="2">
    <source>
        <dbReference type="ARBA" id="ARBA00005850"/>
    </source>
</evidence>
<evidence type="ECO:0000256" key="10">
    <source>
        <dbReference type="HAMAP-Rule" id="MF_00271"/>
    </source>
</evidence>
<dbReference type="GO" id="GO:0005886">
    <property type="term" value="C:plasma membrane"/>
    <property type="evidence" value="ECO:0007669"/>
    <property type="project" value="UniProtKB-SubCell"/>
</dbReference>
<sequence length="210" mass="23869">MAQDVKPTRSELIELKKRVKLSESGHKLLKMKRDGLILEFFKILNEARNVRTELDAAFEKGVEKINLACAVNGMVSVRSTAFTAKQSPEIQLSGHNIMGVVVPKISSTGVRKSLYERGYGIIGTNSYIDETAEAYEDLVEKIITAAELETTMKRLLNEIEKTKRRVNALEFKVIPELIATMKFIRFTLEEMEREGTFRLKRVKARMAEKS</sequence>
<dbReference type="GO" id="GO:0016787">
    <property type="term" value="F:hydrolase activity"/>
    <property type="evidence" value="ECO:0007669"/>
    <property type="project" value="UniProtKB-KW"/>
</dbReference>
<evidence type="ECO:0000256" key="1">
    <source>
        <dbReference type="ARBA" id="ARBA00004202"/>
    </source>
</evidence>
<evidence type="ECO:0000256" key="5">
    <source>
        <dbReference type="ARBA" id="ARBA00022781"/>
    </source>
</evidence>
<dbReference type="NCBIfam" id="TIGR00309">
    <property type="entry name" value="V_ATPase_subD"/>
    <property type="match status" value="1"/>
</dbReference>
<evidence type="ECO:0000313" key="13">
    <source>
        <dbReference type="Proteomes" id="UP000033072"/>
    </source>
</evidence>
<dbReference type="Pfam" id="PF01813">
    <property type="entry name" value="ATP-synt_D"/>
    <property type="match status" value="1"/>
</dbReference>
<evidence type="ECO:0000256" key="6">
    <source>
        <dbReference type="ARBA" id="ARBA00023065"/>
    </source>
</evidence>
<dbReference type="GO" id="GO:0005524">
    <property type="term" value="F:ATP binding"/>
    <property type="evidence" value="ECO:0007669"/>
    <property type="project" value="UniProtKB-UniRule"/>
</dbReference>
<organism evidence="12 13">
    <name type="scientific">Methanosarcina lacustris Z-7289</name>
    <dbReference type="NCBI Taxonomy" id="1434111"/>
    <lineage>
        <taxon>Archaea</taxon>
        <taxon>Methanobacteriati</taxon>
        <taxon>Methanobacteriota</taxon>
        <taxon>Stenosarchaea group</taxon>
        <taxon>Methanomicrobia</taxon>
        <taxon>Methanosarcinales</taxon>
        <taxon>Methanosarcinaceae</taxon>
        <taxon>Methanosarcina</taxon>
    </lineage>
</organism>
<dbReference type="FunFam" id="1.10.287.3240:FF:000007">
    <property type="entry name" value="V-type ATP synthase subunit D"/>
    <property type="match status" value="1"/>
</dbReference>
<comment type="function">
    <text evidence="9 10">Component of the A-type ATP synthase that produces ATP from ADP in the presence of a proton gradient across the membrane.</text>
</comment>
<dbReference type="KEGG" id="mls:MSLAZ_2727"/>
<dbReference type="EMBL" id="CP009515">
    <property type="protein sequence ID" value="AKB75988.1"/>
    <property type="molecule type" value="Genomic_DNA"/>
</dbReference>
<dbReference type="PATRIC" id="fig|1434111.4.peg.3616"/>
<keyword evidence="11" id="KW-0175">Coiled coil</keyword>
<keyword evidence="8 10" id="KW-0066">ATP synthesis</keyword>
<dbReference type="GO" id="GO:0042777">
    <property type="term" value="P:proton motive force-driven plasma membrane ATP synthesis"/>
    <property type="evidence" value="ECO:0007669"/>
    <property type="project" value="UniProtKB-UniRule"/>
</dbReference>
<keyword evidence="12" id="KW-0378">Hydrolase</keyword>
<name>A0A0E3S9X3_9EURY</name>
<keyword evidence="6 10" id="KW-0406">Ion transport</keyword>
<dbReference type="GO" id="GO:0046961">
    <property type="term" value="F:proton-transporting ATPase activity, rotational mechanism"/>
    <property type="evidence" value="ECO:0007669"/>
    <property type="project" value="InterPro"/>
</dbReference>
<evidence type="ECO:0000313" key="12">
    <source>
        <dbReference type="EMBL" id="AKB75988.1"/>
    </source>
</evidence>
<keyword evidence="3 10" id="KW-0813">Transport</keyword>
<dbReference type="Gene3D" id="1.10.287.3240">
    <property type="match status" value="1"/>
</dbReference>
<evidence type="ECO:0000256" key="4">
    <source>
        <dbReference type="ARBA" id="ARBA00022475"/>
    </source>
</evidence>
<reference evidence="12 13" key="1">
    <citation type="submission" date="2014-07" db="EMBL/GenBank/DDBJ databases">
        <title>Methanogenic archaea and the global carbon cycle.</title>
        <authorList>
            <person name="Henriksen J.R."/>
            <person name="Luke J."/>
            <person name="Reinhart S."/>
            <person name="Benedict M.N."/>
            <person name="Youngblut N.D."/>
            <person name="Metcalf M.E."/>
            <person name="Whitaker R.J."/>
            <person name="Metcalf W.W."/>
        </authorList>
    </citation>
    <scope>NUCLEOTIDE SEQUENCE [LARGE SCALE GENOMIC DNA]</scope>
    <source>
        <strain evidence="12 13">Z-7289</strain>
    </source>
</reference>
<dbReference type="RefSeq" id="WP_198143817.1">
    <property type="nucleotide sequence ID" value="NZ_CP009515.1"/>
</dbReference>
<comment type="subcellular location">
    <subcellularLocation>
        <location evidence="1 10">Cell membrane</location>
        <topology evidence="1 10">Peripheral membrane protein</topology>
    </subcellularLocation>
</comment>
<evidence type="ECO:0000256" key="3">
    <source>
        <dbReference type="ARBA" id="ARBA00022448"/>
    </source>
</evidence>
<dbReference type="PANTHER" id="PTHR11671">
    <property type="entry name" value="V-TYPE ATP SYNTHASE SUBUNIT D"/>
    <property type="match status" value="1"/>
</dbReference>
<dbReference type="AlphaFoldDB" id="A0A0E3S9X3"/>
<comment type="subunit">
    <text evidence="10">Has multiple subunits with at least A(3), B(3), C, D, E, F, H, I and proteolipid K(x).</text>
</comment>
<evidence type="ECO:0000256" key="11">
    <source>
        <dbReference type="SAM" id="Coils"/>
    </source>
</evidence>
<keyword evidence="7 10" id="KW-0472">Membrane</keyword>
<evidence type="ECO:0000256" key="9">
    <source>
        <dbReference type="ARBA" id="ARBA00059506"/>
    </source>
</evidence>
<keyword evidence="4 10" id="KW-1003">Cell membrane</keyword>
<keyword evidence="13" id="KW-1185">Reference proteome</keyword>
<keyword evidence="5 10" id="KW-0375">Hydrogen ion transport</keyword>
<gene>
    <name evidence="10" type="primary">atpD</name>
    <name evidence="12" type="ORF">MSLAZ_2727</name>
</gene>
<dbReference type="GO" id="GO:0046933">
    <property type="term" value="F:proton-transporting ATP synthase activity, rotational mechanism"/>
    <property type="evidence" value="ECO:0007669"/>
    <property type="project" value="UniProtKB-UniRule"/>
</dbReference>
<protein>
    <recommendedName>
        <fullName evidence="10">A-type ATP synthase subunit D</fullName>
    </recommendedName>
</protein>
<evidence type="ECO:0000256" key="7">
    <source>
        <dbReference type="ARBA" id="ARBA00023136"/>
    </source>
</evidence>
<dbReference type="OrthoDB" id="117390at2157"/>
<comment type="similarity">
    <text evidence="2 10">Belongs to the V-ATPase D subunit family.</text>
</comment>
<dbReference type="InterPro" id="IPR002699">
    <property type="entry name" value="V_ATPase_D"/>
</dbReference>
<proteinExistence type="inferred from homology"/>
<dbReference type="HAMAP" id="MF_00271">
    <property type="entry name" value="ATP_synth_D_arch"/>
    <property type="match status" value="1"/>
</dbReference>
<dbReference type="STRING" id="1434111.MSLAZ_2727"/>
<accession>A0A0E3S9X3</accession>
<evidence type="ECO:0000256" key="8">
    <source>
        <dbReference type="ARBA" id="ARBA00023310"/>
    </source>
</evidence>
<dbReference type="NCBIfam" id="NF001545">
    <property type="entry name" value="PRK00373.1-4"/>
    <property type="match status" value="1"/>
</dbReference>
<feature type="coiled-coil region" evidence="11">
    <location>
        <begin position="138"/>
        <end position="172"/>
    </location>
</feature>